<evidence type="ECO:0000256" key="1">
    <source>
        <dbReference type="SAM" id="Phobius"/>
    </source>
</evidence>
<organism evidence="2">
    <name type="scientific">Siphoviridae sp. ctC6C6</name>
    <dbReference type="NCBI Taxonomy" id="2825376"/>
    <lineage>
        <taxon>Viruses</taxon>
        <taxon>Duplodnaviria</taxon>
        <taxon>Heunggongvirae</taxon>
        <taxon>Uroviricota</taxon>
        <taxon>Caudoviricetes</taxon>
    </lineage>
</organism>
<name>A0A8S5U3X2_9CAUD</name>
<dbReference type="EMBL" id="BK016003">
    <property type="protein sequence ID" value="DAF89146.1"/>
    <property type="molecule type" value="Genomic_DNA"/>
</dbReference>
<accession>A0A8S5U3X2</accession>
<keyword evidence="1" id="KW-0472">Membrane</keyword>
<proteinExistence type="predicted"/>
<sequence>MQIYPMMVYILEAMCLILFRIVVQEYSQNL</sequence>
<protein>
    <submittedName>
        <fullName evidence="2">Uncharacterized protein</fullName>
    </submittedName>
</protein>
<evidence type="ECO:0000313" key="2">
    <source>
        <dbReference type="EMBL" id="DAF89146.1"/>
    </source>
</evidence>
<reference evidence="2" key="1">
    <citation type="journal article" date="2021" name="Proc. Natl. Acad. Sci. U.S.A.">
        <title>A Catalog of Tens of Thousands of Viruses from Human Metagenomes Reveals Hidden Associations with Chronic Diseases.</title>
        <authorList>
            <person name="Tisza M.J."/>
            <person name="Buck C.B."/>
        </authorList>
    </citation>
    <scope>NUCLEOTIDE SEQUENCE</scope>
    <source>
        <strain evidence="2">CtC6C6</strain>
    </source>
</reference>
<keyword evidence="1" id="KW-0812">Transmembrane</keyword>
<keyword evidence="1" id="KW-1133">Transmembrane helix</keyword>
<feature type="transmembrane region" description="Helical" evidence="1">
    <location>
        <begin position="6"/>
        <end position="23"/>
    </location>
</feature>